<dbReference type="Gene3D" id="1.20.1250.20">
    <property type="entry name" value="MFS general substrate transporter like domains"/>
    <property type="match status" value="2"/>
</dbReference>
<evidence type="ECO:0000313" key="9">
    <source>
        <dbReference type="Proteomes" id="UP000754883"/>
    </source>
</evidence>
<feature type="transmembrane region" description="Helical" evidence="6">
    <location>
        <begin position="150"/>
        <end position="171"/>
    </location>
</feature>
<organism evidence="8 9">
    <name type="scientific">Clonostachys byssicola</name>
    <dbReference type="NCBI Taxonomy" id="160290"/>
    <lineage>
        <taxon>Eukaryota</taxon>
        <taxon>Fungi</taxon>
        <taxon>Dikarya</taxon>
        <taxon>Ascomycota</taxon>
        <taxon>Pezizomycotina</taxon>
        <taxon>Sordariomycetes</taxon>
        <taxon>Hypocreomycetidae</taxon>
        <taxon>Hypocreales</taxon>
        <taxon>Bionectriaceae</taxon>
        <taxon>Clonostachys</taxon>
    </lineage>
</organism>
<reference evidence="9" key="1">
    <citation type="submission" date="2019-06" db="EMBL/GenBank/DDBJ databases">
        <authorList>
            <person name="Broberg M."/>
        </authorList>
    </citation>
    <scope>NUCLEOTIDE SEQUENCE [LARGE SCALE GENOMIC DNA]</scope>
</reference>
<evidence type="ECO:0000256" key="4">
    <source>
        <dbReference type="ARBA" id="ARBA00023136"/>
    </source>
</evidence>
<dbReference type="InterPro" id="IPR020846">
    <property type="entry name" value="MFS_dom"/>
</dbReference>
<dbReference type="Pfam" id="PF07690">
    <property type="entry name" value="MFS_1"/>
    <property type="match status" value="1"/>
</dbReference>
<evidence type="ECO:0000313" key="8">
    <source>
        <dbReference type="EMBL" id="CAG9988309.1"/>
    </source>
</evidence>
<comment type="subcellular location">
    <subcellularLocation>
        <location evidence="1">Membrane</location>
        <topology evidence="1">Multi-pass membrane protein</topology>
    </subcellularLocation>
</comment>
<feature type="region of interest" description="Disordered" evidence="5">
    <location>
        <begin position="1"/>
        <end position="34"/>
    </location>
</feature>
<feature type="transmembrane region" description="Helical" evidence="6">
    <location>
        <begin position="183"/>
        <end position="208"/>
    </location>
</feature>
<feature type="domain" description="Major facilitator superfamily (MFS) profile" evidence="7">
    <location>
        <begin position="58"/>
        <end position="512"/>
    </location>
</feature>
<evidence type="ECO:0000256" key="5">
    <source>
        <dbReference type="SAM" id="MobiDB-lite"/>
    </source>
</evidence>
<feature type="transmembrane region" description="Helical" evidence="6">
    <location>
        <begin position="309"/>
        <end position="332"/>
    </location>
</feature>
<evidence type="ECO:0000256" key="1">
    <source>
        <dbReference type="ARBA" id="ARBA00004141"/>
    </source>
</evidence>
<name>A0A9N9UDX7_9HYPO</name>
<keyword evidence="3 6" id="KW-1133">Transmembrane helix</keyword>
<protein>
    <recommendedName>
        <fullName evidence="7">Major facilitator superfamily (MFS) profile domain-containing protein</fullName>
    </recommendedName>
</protein>
<proteinExistence type="predicted"/>
<feature type="transmembrane region" description="Helical" evidence="6">
    <location>
        <begin position="394"/>
        <end position="412"/>
    </location>
</feature>
<dbReference type="PANTHER" id="PTHR23507">
    <property type="entry name" value="ZGC:174356"/>
    <property type="match status" value="1"/>
</dbReference>
<comment type="caution">
    <text evidence="8">The sequence shown here is derived from an EMBL/GenBank/DDBJ whole genome shotgun (WGS) entry which is preliminary data.</text>
</comment>
<keyword evidence="2 6" id="KW-0812">Transmembrane</keyword>
<dbReference type="AlphaFoldDB" id="A0A9N9UDX7"/>
<feature type="transmembrane region" description="Helical" evidence="6">
    <location>
        <begin position="57"/>
        <end position="77"/>
    </location>
</feature>
<keyword evidence="4 6" id="KW-0472">Membrane</keyword>
<keyword evidence="9" id="KW-1185">Reference proteome</keyword>
<dbReference type="GO" id="GO:0022857">
    <property type="term" value="F:transmembrane transporter activity"/>
    <property type="evidence" value="ECO:0007669"/>
    <property type="project" value="InterPro"/>
</dbReference>
<evidence type="ECO:0000256" key="2">
    <source>
        <dbReference type="ARBA" id="ARBA00022692"/>
    </source>
</evidence>
<dbReference type="GO" id="GO:0016020">
    <property type="term" value="C:membrane"/>
    <property type="evidence" value="ECO:0007669"/>
    <property type="project" value="UniProtKB-SubCell"/>
</dbReference>
<feature type="transmembrane region" description="Helical" evidence="6">
    <location>
        <begin position="116"/>
        <end position="138"/>
    </location>
</feature>
<dbReference type="OrthoDB" id="5087518at2759"/>
<gene>
    <name evidence="8" type="ORF">CBYS24578_00016539</name>
</gene>
<evidence type="ECO:0000259" key="7">
    <source>
        <dbReference type="PROSITE" id="PS50850"/>
    </source>
</evidence>
<evidence type="ECO:0000256" key="3">
    <source>
        <dbReference type="ARBA" id="ARBA00022989"/>
    </source>
</evidence>
<dbReference type="PROSITE" id="PS50850">
    <property type="entry name" value="MFS"/>
    <property type="match status" value="1"/>
</dbReference>
<dbReference type="PANTHER" id="PTHR23507:SF1">
    <property type="entry name" value="FI18259P1-RELATED"/>
    <property type="match status" value="1"/>
</dbReference>
<feature type="transmembrane region" description="Helical" evidence="6">
    <location>
        <begin position="352"/>
        <end position="373"/>
    </location>
</feature>
<feature type="transmembrane region" description="Helical" evidence="6">
    <location>
        <begin position="451"/>
        <end position="474"/>
    </location>
</feature>
<evidence type="ECO:0000256" key="6">
    <source>
        <dbReference type="SAM" id="Phobius"/>
    </source>
</evidence>
<dbReference type="InterPro" id="IPR036259">
    <property type="entry name" value="MFS_trans_sf"/>
</dbReference>
<feature type="transmembrane region" description="Helical" evidence="6">
    <location>
        <begin position="220"/>
        <end position="243"/>
    </location>
</feature>
<feature type="transmembrane region" description="Helical" evidence="6">
    <location>
        <begin position="486"/>
        <end position="506"/>
    </location>
</feature>
<sequence length="572" mass="61713">MALPKRLAAQSEDDGLGPNERTTLIGRASPQPKPYGDVVSVTSATSSFTPPMKNPDMVMWILYIAIFIGGGAIQFQVIPMARIYEDAICRAHYERAQVSGPIDESQCKVDAIQSELAFIFAIQEALTAFVSCFVAIPWGIVADKYGRKPVTCLCFLGDALAAAIVIIVAWLNPLVPIRAVWASSLVILIGGGDAVVAATISGIVTDIIPEAQRSDLRGVVFMRVYMCGMVGGLSAPALASALMPVAGPWVLMLVALFSILFVTTLCLFMPETLVKKKEDQASETSAGFGASLMKSLAALKGSLSVFKSVPVTLLFATTFFSTPLLTCTLQFLTVFASKRYHIRLDETGYIQTVYGVAQAIAGVALLPLISEFITKSWLPAWLRISNERRRDLVLLRWSYGVSIIGTLILGFAPKLGTFILGLLVMALGSGANGLIKSLLSLYVDPELSSQLYTITGILEVCGSLYAQPLLAALFTIGMRLGGGYIGLPYFGVTALSVLLCVIVMFVRLPKSETGDAESLNEEVIGNRNAQIISNLRVREGFIKLLMFWLNVFGGYRTRANRAYIAQKGAIML</sequence>
<reference evidence="8 9" key="2">
    <citation type="submission" date="2021-10" db="EMBL/GenBank/DDBJ databases">
        <authorList>
            <person name="Piombo E."/>
        </authorList>
    </citation>
    <scope>NUCLEOTIDE SEQUENCE [LARGE SCALE GENOMIC DNA]</scope>
</reference>
<feature type="transmembrane region" description="Helical" evidence="6">
    <location>
        <begin position="249"/>
        <end position="268"/>
    </location>
</feature>
<dbReference type="InterPro" id="IPR011701">
    <property type="entry name" value="MFS"/>
</dbReference>
<dbReference type="EMBL" id="CABFNO020001448">
    <property type="protein sequence ID" value="CAG9988309.1"/>
    <property type="molecule type" value="Genomic_DNA"/>
</dbReference>
<feature type="transmembrane region" description="Helical" evidence="6">
    <location>
        <begin position="418"/>
        <end position="439"/>
    </location>
</feature>
<dbReference type="SUPFAM" id="SSF103473">
    <property type="entry name" value="MFS general substrate transporter"/>
    <property type="match status" value="1"/>
</dbReference>
<dbReference type="Proteomes" id="UP000754883">
    <property type="component" value="Unassembled WGS sequence"/>
</dbReference>
<accession>A0A9N9UDX7</accession>